<keyword evidence="3" id="KW-1185">Reference proteome</keyword>
<evidence type="ECO:0000256" key="1">
    <source>
        <dbReference type="SAM" id="MobiDB-lite"/>
    </source>
</evidence>
<reference evidence="2 3" key="1">
    <citation type="journal article" date="2019" name="Int. J. Syst. Evol. Microbiol.">
        <title>The Global Catalogue of Microorganisms (GCM) 10K type strain sequencing project: providing services to taxonomists for standard genome sequencing and annotation.</title>
        <authorList>
            <consortium name="The Broad Institute Genomics Platform"/>
            <consortium name="The Broad Institute Genome Sequencing Center for Infectious Disease"/>
            <person name="Wu L."/>
            <person name="Ma J."/>
        </authorList>
    </citation>
    <scope>NUCLEOTIDE SEQUENCE [LARGE SCALE GENOMIC DNA]</scope>
    <source>
        <strain evidence="2 3">JCM 14283</strain>
    </source>
</reference>
<evidence type="ECO:0000313" key="2">
    <source>
        <dbReference type="EMBL" id="GAA2038251.1"/>
    </source>
</evidence>
<gene>
    <name evidence="2" type="ORF">GCM10009740_33020</name>
</gene>
<accession>A0ABN2UKN1</accession>
<protein>
    <submittedName>
        <fullName evidence="2">Uncharacterized protein</fullName>
    </submittedName>
</protein>
<name>A0ABN2UKN1_9MICO</name>
<evidence type="ECO:0000313" key="3">
    <source>
        <dbReference type="Proteomes" id="UP001501285"/>
    </source>
</evidence>
<proteinExistence type="predicted"/>
<organism evidence="2 3">
    <name type="scientific">Terrabacter terrae</name>
    <dbReference type="NCBI Taxonomy" id="318434"/>
    <lineage>
        <taxon>Bacteria</taxon>
        <taxon>Bacillati</taxon>
        <taxon>Actinomycetota</taxon>
        <taxon>Actinomycetes</taxon>
        <taxon>Micrococcales</taxon>
        <taxon>Intrasporangiaceae</taxon>
        <taxon>Terrabacter</taxon>
    </lineage>
</organism>
<dbReference type="Proteomes" id="UP001501285">
    <property type="component" value="Unassembled WGS sequence"/>
</dbReference>
<feature type="region of interest" description="Disordered" evidence="1">
    <location>
        <begin position="29"/>
        <end position="58"/>
    </location>
</feature>
<dbReference type="EMBL" id="BAAANB010000021">
    <property type="protein sequence ID" value="GAA2038251.1"/>
    <property type="molecule type" value="Genomic_DNA"/>
</dbReference>
<comment type="caution">
    <text evidence="2">The sequence shown here is derived from an EMBL/GenBank/DDBJ whole genome shotgun (WGS) entry which is preliminary data.</text>
</comment>
<sequence>MCAAQGAPLPPMDIRLLVEVQSRCASVPTAGHRTCTRPPQQGNGSPLDAPGGGGEAFLPEKRFSTTALGYF</sequence>